<evidence type="ECO:0000256" key="1">
    <source>
        <dbReference type="SAM" id="SignalP"/>
    </source>
</evidence>
<dbReference type="Pfam" id="PF11376">
    <property type="entry name" value="DUF3179"/>
    <property type="match status" value="1"/>
</dbReference>
<dbReference type="KEGG" id="lut:Lupro_09225"/>
<organism evidence="2 3">
    <name type="scientific">Lutibacter profundi</name>
    <dbReference type="NCBI Taxonomy" id="1622118"/>
    <lineage>
        <taxon>Bacteria</taxon>
        <taxon>Pseudomonadati</taxon>
        <taxon>Bacteroidota</taxon>
        <taxon>Flavobacteriia</taxon>
        <taxon>Flavobacteriales</taxon>
        <taxon>Flavobacteriaceae</taxon>
        <taxon>Lutibacter</taxon>
    </lineage>
</organism>
<gene>
    <name evidence="2" type="ORF">Lupro_09225</name>
</gene>
<dbReference type="EMBL" id="CP013355">
    <property type="protein sequence ID" value="AMC11433.1"/>
    <property type="molecule type" value="Genomic_DNA"/>
</dbReference>
<proteinExistence type="predicted"/>
<name>A0A0X8G7G4_9FLAO</name>
<dbReference type="STRING" id="1622118.Lupro_09225"/>
<dbReference type="AlphaFoldDB" id="A0A0X8G7G4"/>
<protein>
    <recommendedName>
        <fullName evidence="4">DUF3179 domain-containing protein</fullName>
    </recommendedName>
</protein>
<evidence type="ECO:0000313" key="2">
    <source>
        <dbReference type="EMBL" id="AMC11433.1"/>
    </source>
</evidence>
<reference evidence="2 3" key="2">
    <citation type="journal article" date="2016" name="Int. J. Syst. Evol. Microbiol.">
        <title>Lutibacter profundi sp. nov., isolated from a deep-sea hydrothermal system on the Arctic Mid-Ocean Ridge and emended description of the genus Lutibacter.</title>
        <authorList>
            <person name="Le Moine Bauer S."/>
            <person name="Roalkvam I."/>
            <person name="Steen I.H."/>
            <person name="Dahle H."/>
        </authorList>
    </citation>
    <scope>NUCLEOTIDE SEQUENCE [LARGE SCALE GENOMIC DNA]</scope>
    <source>
        <strain evidence="2 3">LP1</strain>
    </source>
</reference>
<reference evidence="3" key="1">
    <citation type="submission" date="2015-12" db="EMBL/GenBank/DDBJ databases">
        <title>Complete genome sequence of Lutibacter profundus strain LP1.</title>
        <authorList>
            <person name="Wissuwa J."/>
            <person name="Le Moine Bauer S."/>
            <person name="Stokke R."/>
            <person name="Dahle H."/>
            <person name="Steen I.H."/>
        </authorList>
    </citation>
    <scope>NUCLEOTIDE SEQUENCE [LARGE SCALE GENOMIC DNA]</scope>
    <source>
        <strain evidence="3">LP1</strain>
    </source>
</reference>
<feature type="chain" id="PRO_5007066301" description="DUF3179 domain-containing protein" evidence="1">
    <location>
        <begin position="25"/>
        <end position="273"/>
    </location>
</feature>
<dbReference type="Proteomes" id="UP000059672">
    <property type="component" value="Chromosome"/>
</dbReference>
<evidence type="ECO:0000313" key="3">
    <source>
        <dbReference type="Proteomes" id="UP000059672"/>
    </source>
</evidence>
<accession>A0A0X8G7G4</accession>
<dbReference type="InterPro" id="IPR021516">
    <property type="entry name" value="DUF3179"/>
</dbReference>
<keyword evidence="3" id="KW-1185">Reference proteome</keyword>
<evidence type="ECO:0008006" key="4">
    <source>
        <dbReference type="Google" id="ProtNLM"/>
    </source>
</evidence>
<sequence length="273" mass="31219">MQPMKKLFIITCSLFLYSSCNSNSNETTLVDLEANNTAFNWIVPTSEITGSNSPFPLALNPSYTLAKDVEFISDPSKVALISFKNGEVWAYPYRYISTYEIINDDKNGIAFSLTYCPITESSILFKRDFNTEDSFILRSSGYLYKENLVAIDQKTDTYWSQFLLKSIKGKYQNKMLETINLVETTWLTVRTNFPNAYVFTNTSIQSGKSSKTSPKTTIESNEVVYGVLENITKNELPTIHIYQYQPVVHLNNANFYIIYISIKNKLINKLNDC</sequence>
<keyword evidence="1" id="KW-0732">Signal</keyword>
<feature type="signal peptide" evidence="1">
    <location>
        <begin position="1"/>
        <end position="24"/>
    </location>
</feature>